<dbReference type="InterPro" id="IPR011322">
    <property type="entry name" value="N-reg_PII-like_a/b"/>
</dbReference>
<dbReference type="PANTHER" id="PTHR30115:SF11">
    <property type="entry name" value="NITROGEN REGULATORY PROTEIN P-II HOMOLOG"/>
    <property type="match status" value="1"/>
</dbReference>
<evidence type="ECO:0000313" key="1">
    <source>
        <dbReference type="EMBL" id="MBI5250052.1"/>
    </source>
</evidence>
<dbReference type="InterPro" id="IPR002187">
    <property type="entry name" value="N-reg_PII"/>
</dbReference>
<dbReference type="PANTHER" id="PTHR30115">
    <property type="entry name" value="NITROGEN REGULATORY PROTEIN P-II"/>
    <property type="match status" value="1"/>
</dbReference>
<dbReference type="PRINTS" id="PR00340">
    <property type="entry name" value="PIIGLNB"/>
</dbReference>
<dbReference type="SMART" id="SM00938">
    <property type="entry name" value="P-II"/>
    <property type="match status" value="1"/>
</dbReference>
<dbReference type="PROSITE" id="PS51343">
    <property type="entry name" value="PII_GLNB_DOM"/>
    <property type="match status" value="1"/>
</dbReference>
<dbReference type="SUPFAM" id="SSF54913">
    <property type="entry name" value="GlnB-like"/>
    <property type="match status" value="1"/>
</dbReference>
<dbReference type="InterPro" id="IPR015867">
    <property type="entry name" value="N-reg_PII/ATP_PRibTrfase_C"/>
</dbReference>
<proteinExistence type="predicted"/>
<sequence length="113" mass="12197">MVLIEAIIKPFKLDDVKDALEELGAGGMTFTEVLHSGQPRHKGRSFGDTSRDVDLAPKIKVEIAVPDHLAERIVEAICVHGTAGRNEDGKIIVQELNGAVRIRTGELDADALS</sequence>
<reference evidence="1" key="1">
    <citation type="submission" date="2020-07" db="EMBL/GenBank/DDBJ databases">
        <title>Huge and variable diversity of episymbiotic CPR bacteria and DPANN archaea in groundwater ecosystems.</title>
        <authorList>
            <person name="He C.Y."/>
            <person name="Keren R."/>
            <person name="Whittaker M."/>
            <person name="Farag I.F."/>
            <person name="Doudna J."/>
            <person name="Cate J.H.D."/>
            <person name="Banfield J.F."/>
        </authorList>
    </citation>
    <scope>NUCLEOTIDE SEQUENCE</scope>
    <source>
        <strain evidence="1">NC_groundwater_1664_Pr3_B-0.1um_52_9</strain>
    </source>
</reference>
<dbReference type="Proteomes" id="UP000807825">
    <property type="component" value="Unassembled WGS sequence"/>
</dbReference>
<dbReference type="GO" id="GO:0030234">
    <property type="term" value="F:enzyme regulator activity"/>
    <property type="evidence" value="ECO:0007669"/>
    <property type="project" value="InterPro"/>
</dbReference>
<gene>
    <name evidence="1" type="ORF">HY912_11210</name>
</gene>
<comment type="caution">
    <text evidence="1">The sequence shown here is derived from an EMBL/GenBank/DDBJ whole genome shotgun (WGS) entry which is preliminary data.</text>
</comment>
<dbReference type="Gene3D" id="3.30.70.120">
    <property type="match status" value="1"/>
</dbReference>
<dbReference type="GO" id="GO:0005524">
    <property type="term" value="F:ATP binding"/>
    <property type="evidence" value="ECO:0007669"/>
    <property type="project" value="TreeGrafter"/>
</dbReference>
<dbReference type="EMBL" id="JACRDE010000301">
    <property type="protein sequence ID" value="MBI5250052.1"/>
    <property type="molecule type" value="Genomic_DNA"/>
</dbReference>
<accession>A0A9D6V253</accession>
<organism evidence="1 2">
    <name type="scientific">Desulfomonile tiedjei</name>
    <dbReference type="NCBI Taxonomy" id="2358"/>
    <lineage>
        <taxon>Bacteria</taxon>
        <taxon>Pseudomonadati</taxon>
        <taxon>Thermodesulfobacteriota</taxon>
        <taxon>Desulfomonilia</taxon>
        <taxon>Desulfomonilales</taxon>
        <taxon>Desulfomonilaceae</taxon>
        <taxon>Desulfomonile</taxon>
    </lineage>
</organism>
<dbReference type="GO" id="GO:0005829">
    <property type="term" value="C:cytosol"/>
    <property type="evidence" value="ECO:0007669"/>
    <property type="project" value="TreeGrafter"/>
</dbReference>
<dbReference type="GO" id="GO:0006808">
    <property type="term" value="P:regulation of nitrogen utilization"/>
    <property type="evidence" value="ECO:0007669"/>
    <property type="project" value="InterPro"/>
</dbReference>
<evidence type="ECO:0000313" key="2">
    <source>
        <dbReference type="Proteomes" id="UP000807825"/>
    </source>
</evidence>
<dbReference type="Pfam" id="PF00543">
    <property type="entry name" value="P-II"/>
    <property type="match status" value="1"/>
</dbReference>
<name>A0A9D6V253_9BACT</name>
<protein>
    <submittedName>
        <fullName evidence="1">P-II family nitrogen regulator</fullName>
    </submittedName>
</protein>
<dbReference type="AlphaFoldDB" id="A0A9D6V253"/>